<dbReference type="InterPro" id="IPR051147">
    <property type="entry name" value="CFAP_domain-containing"/>
</dbReference>
<dbReference type="HOGENOM" id="CLU_061472_0_0_1"/>
<accession>D2A6C8</accession>
<evidence type="ECO:0000256" key="1">
    <source>
        <dbReference type="ARBA" id="ARBA00023054"/>
    </source>
</evidence>
<dbReference type="PANTHER" id="PTHR21683">
    <property type="entry name" value="COILED-COIL DOMAIN-CONTAINING PROTEIN 42 LIKE-2-LIKE-RELATED"/>
    <property type="match status" value="1"/>
</dbReference>
<dbReference type="AlphaFoldDB" id="D2A6C8"/>
<dbReference type="EMBL" id="KQ971347">
    <property type="protein sequence ID" value="EFA04944.2"/>
    <property type="molecule type" value="Genomic_DNA"/>
</dbReference>
<dbReference type="GO" id="GO:0005856">
    <property type="term" value="C:cytoskeleton"/>
    <property type="evidence" value="ECO:0007669"/>
    <property type="project" value="UniProtKB-ARBA"/>
</dbReference>
<dbReference type="InParanoid" id="D2A6C8"/>
<dbReference type="PANTHER" id="PTHR21683:SF2">
    <property type="entry name" value="COILED-COIL DOMAIN-CONTAINING PROTEIN 42 LIKE-2-LIKE"/>
    <property type="match status" value="1"/>
</dbReference>
<evidence type="ECO:0000313" key="3">
    <source>
        <dbReference type="EMBL" id="EFA04944.2"/>
    </source>
</evidence>
<dbReference type="Proteomes" id="UP000007266">
    <property type="component" value="Linkage group 6"/>
</dbReference>
<dbReference type="OMA" id="SIEMLYI"/>
<proteinExistence type="predicted"/>
<dbReference type="InterPro" id="IPR025252">
    <property type="entry name" value="DUF4200"/>
</dbReference>
<feature type="domain" description="DUF4200" evidence="2">
    <location>
        <begin position="55"/>
        <end position="170"/>
    </location>
</feature>
<sequence length="337" mass="39778">MAKTEIKKTLNLTFPRLEPYRVVGDFLKSKDELHSVQLPAFQWDKPRQDPDLYLTEARREYVSFVEALGRKREFYKEERKSLDRQWDHLLQQEKDLQENFVKLSSFIKSNEEKRARAIQRCKEDRKLCEERDKDIAKMRENIDLLEHVKEEMDREIRHHILYEKYLNFVVGETVDFRNAADVIDRFESLMTTKNELGLRQQNYFNLLETAKSQTAKMADENTFRILGLNTIAAGLRTRYKTAASNSMAWEKIVWSIKKNALQKYKEITEVKLGCRNTYLLMCKRKNETPKISDGDFESQLNYIKKTLQELKTVKGEAETTNKKTFSSMKGEVSKGSK</sequence>
<dbReference type="KEGG" id="tca:103313427"/>
<protein>
    <recommendedName>
        <fullName evidence="2">DUF4200 domain-containing protein</fullName>
    </recommendedName>
</protein>
<organism evidence="3 4">
    <name type="scientific">Tribolium castaneum</name>
    <name type="common">Red flour beetle</name>
    <dbReference type="NCBI Taxonomy" id="7070"/>
    <lineage>
        <taxon>Eukaryota</taxon>
        <taxon>Metazoa</taxon>
        <taxon>Ecdysozoa</taxon>
        <taxon>Arthropoda</taxon>
        <taxon>Hexapoda</taxon>
        <taxon>Insecta</taxon>
        <taxon>Pterygota</taxon>
        <taxon>Neoptera</taxon>
        <taxon>Endopterygota</taxon>
        <taxon>Coleoptera</taxon>
        <taxon>Polyphaga</taxon>
        <taxon>Cucujiformia</taxon>
        <taxon>Tenebrionidae</taxon>
        <taxon>Tenebrionidae incertae sedis</taxon>
        <taxon>Tribolium</taxon>
    </lineage>
</organism>
<reference evidence="3 4" key="1">
    <citation type="journal article" date="2008" name="Nature">
        <title>The genome of the model beetle and pest Tribolium castaneum.</title>
        <authorList>
            <consortium name="Tribolium Genome Sequencing Consortium"/>
            <person name="Richards S."/>
            <person name="Gibbs R.A."/>
            <person name="Weinstock G.M."/>
            <person name="Brown S.J."/>
            <person name="Denell R."/>
            <person name="Beeman R.W."/>
            <person name="Gibbs R."/>
            <person name="Beeman R.W."/>
            <person name="Brown S.J."/>
            <person name="Bucher G."/>
            <person name="Friedrich M."/>
            <person name="Grimmelikhuijzen C.J."/>
            <person name="Klingler M."/>
            <person name="Lorenzen M."/>
            <person name="Richards S."/>
            <person name="Roth S."/>
            <person name="Schroder R."/>
            <person name="Tautz D."/>
            <person name="Zdobnov E.M."/>
            <person name="Muzny D."/>
            <person name="Gibbs R.A."/>
            <person name="Weinstock G.M."/>
            <person name="Attaway T."/>
            <person name="Bell S."/>
            <person name="Buhay C.J."/>
            <person name="Chandrabose M.N."/>
            <person name="Chavez D."/>
            <person name="Clerk-Blankenburg K.P."/>
            <person name="Cree A."/>
            <person name="Dao M."/>
            <person name="Davis C."/>
            <person name="Chacko J."/>
            <person name="Dinh H."/>
            <person name="Dugan-Rocha S."/>
            <person name="Fowler G."/>
            <person name="Garner T.T."/>
            <person name="Garnes J."/>
            <person name="Gnirke A."/>
            <person name="Hawes A."/>
            <person name="Hernandez J."/>
            <person name="Hines S."/>
            <person name="Holder M."/>
            <person name="Hume J."/>
            <person name="Jhangiani S.N."/>
            <person name="Joshi V."/>
            <person name="Khan Z.M."/>
            <person name="Jackson L."/>
            <person name="Kovar C."/>
            <person name="Kowis A."/>
            <person name="Lee S."/>
            <person name="Lewis L.R."/>
            <person name="Margolis J."/>
            <person name="Morgan M."/>
            <person name="Nazareth L.V."/>
            <person name="Nguyen N."/>
            <person name="Okwuonu G."/>
            <person name="Parker D."/>
            <person name="Richards S."/>
            <person name="Ruiz S.J."/>
            <person name="Santibanez J."/>
            <person name="Savard J."/>
            <person name="Scherer S.E."/>
            <person name="Schneider B."/>
            <person name="Sodergren E."/>
            <person name="Tautz D."/>
            <person name="Vattahil S."/>
            <person name="Villasana D."/>
            <person name="White C.S."/>
            <person name="Wright R."/>
            <person name="Park Y."/>
            <person name="Beeman R.W."/>
            <person name="Lord J."/>
            <person name="Oppert B."/>
            <person name="Lorenzen M."/>
            <person name="Brown S."/>
            <person name="Wang L."/>
            <person name="Savard J."/>
            <person name="Tautz D."/>
            <person name="Richards S."/>
            <person name="Weinstock G."/>
            <person name="Gibbs R.A."/>
            <person name="Liu Y."/>
            <person name="Worley K."/>
            <person name="Weinstock G."/>
            <person name="Elsik C.G."/>
            <person name="Reese J.T."/>
            <person name="Elhaik E."/>
            <person name="Landan G."/>
            <person name="Graur D."/>
            <person name="Arensburger P."/>
            <person name="Atkinson P."/>
            <person name="Beeman R.W."/>
            <person name="Beidler J."/>
            <person name="Brown S.J."/>
            <person name="Demuth J.P."/>
            <person name="Drury D.W."/>
            <person name="Du Y.Z."/>
            <person name="Fujiwara H."/>
            <person name="Lorenzen M."/>
            <person name="Maselli V."/>
            <person name="Osanai M."/>
            <person name="Park Y."/>
            <person name="Robertson H.M."/>
            <person name="Tu Z."/>
            <person name="Wang J.J."/>
            <person name="Wang S."/>
            <person name="Richards S."/>
            <person name="Song H."/>
            <person name="Zhang L."/>
            <person name="Sodergren E."/>
            <person name="Werner D."/>
            <person name="Stanke M."/>
            <person name="Morgenstern B."/>
            <person name="Solovyev V."/>
            <person name="Kosarev P."/>
            <person name="Brown G."/>
            <person name="Chen H.C."/>
            <person name="Ermolaeva O."/>
            <person name="Hlavina W."/>
            <person name="Kapustin Y."/>
            <person name="Kiryutin B."/>
            <person name="Kitts P."/>
            <person name="Maglott D."/>
            <person name="Pruitt K."/>
            <person name="Sapojnikov V."/>
            <person name="Souvorov A."/>
            <person name="Mackey A.J."/>
            <person name="Waterhouse R.M."/>
            <person name="Wyder S."/>
            <person name="Zdobnov E.M."/>
            <person name="Zdobnov E.M."/>
            <person name="Wyder S."/>
            <person name="Kriventseva E.V."/>
            <person name="Kadowaki T."/>
            <person name="Bork P."/>
            <person name="Aranda M."/>
            <person name="Bao R."/>
            <person name="Beermann A."/>
            <person name="Berns N."/>
            <person name="Bolognesi R."/>
            <person name="Bonneton F."/>
            <person name="Bopp D."/>
            <person name="Brown S.J."/>
            <person name="Bucher G."/>
            <person name="Butts T."/>
            <person name="Chaumot A."/>
            <person name="Denell R.E."/>
            <person name="Ferrier D.E."/>
            <person name="Friedrich M."/>
            <person name="Gordon C.M."/>
            <person name="Jindra M."/>
            <person name="Klingler M."/>
            <person name="Lan Q."/>
            <person name="Lattorff H.M."/>
            <person name="Laudet V."/>
            <person name="von Levetsow C."/>
            <person name="Liu Z."/>
            <person name="Lutz R."/>
            <person name="Lynch J.A."/>
            <person name="da Fonseca R.N."/>
            <person name="Posnien N."/>
            <person name="Reuter R."/>
            <person name="Roth S."/>
            <person name="Savard J."/>
            <person name="Schinko J.B."/>
            <person name="Schmitt C."/>
            <person name="Schoppmeier M."/>
            <person name="Schroder R."/>
            <person name="Shippy T.D."/>
            <person name="Simonnet F."/>
            <person name="Marques-Souza H."/>
            <person name="Tautz D."/>
            <person name="Tomoyasu Y."/>
            <person name="Trauner J."/>
            <person name="Van der Zee M."/>
            <person name="Vervoort M."/>
            <person name="Wittkopp N."/>
            <person name="Wimmer E.A."/>
            <person name="Yang X."/>
            <person name="Jones A.K."/>
            <person name="Sattelle D.B."/>
            <person name="Ebert P.R."/>
            <person name="Nelson D."/>
            <person name="Scott J.G."/>
            <person name="Beeman R.W."/>
            <person name="Muthukrishnan S."/>
            <person name="Kramer K.J."/>
            <person name="Arakane Y."/>
            <person name="Beeman R.W."/>
            <person name="Zhu Q."/>
            <person name="Hogenkamp D."/>
            <person name="Dixit R."/>
            <person name="Oppert B."/>
            <person name="Jiang H."/>
            <person name="Zou Z."/>
            <person name="Marshall J."/>
            <person name="Elpidina E."/>
            <person name="Vinokurov K."/>
            <person name="Oppert C."/>
            <person name="Zou Z."/>
            <person name="Evans J."/>
            <person name="Lu Z."/>
            <person name="Zhao P."/>
            <person name="Sumathipala N."/>
            <person name="Altincicek B."/>
            <person name="Vilcinskas A."/>
            <person name="Williams M."/>
            <person name="Hultmark D."/>
            <person name="Hetru C."/>
            <person name="Jiang H."/>
            <person name="Grimmelikhuijzen C.J."/>
            <person name="Hauser F."/>
            <person name="Cazzamali G."/>
            <person name="Williamson M."/>
            <person name="Park Y."/>
            <person name="Li B."/>
            <person name="Tanaka Y."/>
            <person name="Predel R."/>
            <person name="Neupert S."/>
            <person name="Schachtner J."/>
            <person name="Verleyen P."/>
            <person name="Raible F."/>
            <person name="Bork P."/>
            <person name="Friedrich M."/>
            <person name="Walden K.K."/>
            <person name="Robertson H.M."/>
            <person name="Angeli S."/>
            <person name="Foret S."/>
            <person name="Bucher G."/>
            <person name="Schuetz S."/>
            <person name="Maleszka R."/>
            <person name="Wimmer E.A."/>
            <person name="Beeman R.W."/>
            <person name="Lorenzen M."/>
            <person name="Tomoyasu Y."/>
            <person name="Miller S.C."/>
            <person name="Grossmann D."/>
            <person name="Bucher G."/>
        </authorList>
    </citation>
    <scope>NUCLEOTIDE SEQUENCE [LARGE SCALE GENOMIC DNA]</scope>
    <source>
        <strain evidence="3 4">Georgia GA2</strain>
    </source>
</reference>
<gene>
    <name evidence="3" type="primary">GLEAN_15011</name>
    <name evidence="3" type="ORF">TcasGA2_TC015011</name>
</gene>
<reference evidence="3 4" key="2">
    <citation type="journal article" date="2010" name="Nucleic Acids Res.">
        <title>BeetleBase in 2010: revisions to provide comprehensive genomic information for Tribolium castaneum.</title>
        <authorList>
            <person name="Kim H.S."/>
            <person name="Murphy T."/>
            <person name="Xia J."/>
            <person name="Caragea D."/>
            <person name="Park Y."/>
            <person name="Beeman R.W."/>
            <person name="Lorenzen M.D."/>
            <person name="Butcher S."/>
            <person name="Manak J.R."/>
            <person name="Brown S.J."/>
        </authorList>
    </citation>
    <scope>GENOME REANNOTATION</scope>
    <source>
        <strain evidence="3 4">Georgia GA2</strain>
    </source>
</reference>
<keyword evidence="4" id="KW-1185">Reference proteome</keyword>
<dbReference type="Pfam" id="PF13863">
    <property type="entry name" value="DUF4200"/>
    <property type="match status" value="1"/>
</dbReference>
<dbReference type="OrthoDB" id="10264298at2759"/>
<name>D2A6C8_TRICA</name>
<evidence type="ECO:0000313" key="4">
    <source>
        <dbReference type="Proteomes" id="UP000007266"/>
    </source>
</evidence>
<evidence type="ECO:0000259" key="2">
    <source>
        <dbReference type="Pfam" id="PF13863"/>
    </source>
</evidence>
<keyword evidence="1" id="KW-0175">Coiled coil</keyword>